<dbReference type="InterPro" id="IPR036412">
    <property type="entry name" value="HAD-like_sf"/>
</dbReference>
<dbReference type="SUPFAM" id="SSF56784">
    <property type="entry name" value="HAD-like"/>
    <property type="match status" value="1"/>
</dbReference>
<dbReference type="PANTHER" id="PTHR19288">
    <property type="entry name" value="4-NITROPHENYLPHOSPHATASE-RELATED"/>
    <property type="match status" value="1"/>
</dbReference>
<keyword evidence="1" id="KW-0378">Hydrolase</keyword>
<name>A0A7W4JT28_9PROT</name>
<dbReference type="Pfam" id="PF13344">
    <property type="entry name" value="Hydrolase_6"/>
    <property type="match status" value="1"/>
</dbReference>
<dbReference type="Pfam" id="PF13242">
    <property type="entry name" value="Hydrolase_like"/>
    <property type="match status" value="1"/>
</dbReference>
<keyword evidence="2" id="KW-1185">Reference proteome</keyword>
<dbReference type="GO" id="GO:0016791">
    <property type="term" value="F:phosphatase activity"/>
    <property type="evidence" value="ECO:0007669"/>
    <property type="project" value="TreeGrafter"/>
</dbReference>
<comment type="caution">
    <text evidence="1">The sequence shown here is derived from an EMBL/GenBank/DDBJ whole genome shotgun (WGS) entry which is preliminary data.</text>
</comment>
<sequence>MSSRALAGVAALAGRYDALFVDQYGVLHDGATPYPGARDALLRLRDAGQRVLLLSNSGRPGPYNAERLARLGLGPELYETIVTSGDTALALARSGDIPVRRGMRCLLIDGGGHDTHFCDVLGLVVDATPARADLVVIAGSQGGTLTEAQYRAMLAPLARRGVYAVCTNPDRRMLVPGGTAFGAGRIAELYEEEGGRVVWIGKPHRAIYTHAARICDVRPERVLCVGDSVEHDIAGALGFGADSALVRTGILADATPRELEAAFVRYSARPDYILPGLAW</sequence>
<evidence type="ECO:0000313" key="2">
    <source>
        <dbReference type="Proteomes" id="UP000555756"/>
    </source>
</evidence>
<organism evidence="1 2">
    <name type="scientific">Gluconacetobacter azotocaptans</name>
    <dbReference type="NCBI Taxonomy" id="142834"/>
    <lineage>
        <taxon>Bacteria</taxon>
        <taxon>Pseudomonadati</taxon>
        <taxon>Pseudomonadota</taxon>
        <taxon>Alphaproteobacteria</taxon>
        <taxon>Acetobacterales</taxon>
        <taxon>Acetobacteraceae</taxon>
        <taxon>Gluconacetobacter</taxon>
    </lineage>
</organism>
<evidence type="ECO:0000313" key="1">
    <source>
        <dbReference type="EMBL" id="MBB2190265.1"/>
    </source>
</evidence>
<dbReference type="AlphaFoldDB" id="A0A7W4JT28"/>
<dbReference type="InterPro" id="IPR006356">
    <property type="entry name" value="HAD-SF_hydro_IIA_hyp3"/>
</dbReference>
<dbReference type="GO" id="GO:0005737">
    <property type="term" value="C:cytoplasm"/>
    <property type="evidence" value="ECO:0007669"/>
    <property type="project" value="TreeGrafter"/>
</dbReference>
<dbReference type="NCBIfam" id="TIGR01459">
    <property type="entry name" value="HAD-SF-IIA-hyp4"/>
    <property type="match status" value="1"/>
</dbReference>
<gene>
    <name evidence="1" type="ORF">HLH34_09850</name>
</gene>
<proteinExistence type="predicted"/>
<accession>A0A7W4JT28</accession>
<dbReference type="NCBIfam" id="TIGR01460">
    <property type="entry name" value="HAD-SF-IIA"/>
    <property type="match status" value="1"/>
</dbReference>
<reference evidence="1 2" key="1">
    <citation type="submission" date="2020-04" db="EMBL/GenBank/DDBJ databases">
        <title>Description of novel Gluconacetobacter.</title>
        <authorList>
            <person name="Sombolestani A."/>
        </authorList>
    </citation>
    <scope>NUCLEOTIDE SEQUENCE [LARGE SCALE GENOMIC DNA]</scope>
    <source>
        <strain evidence="1 2">LMG 21311</strain>
    </source>
</reference>
<dbReference type="Gene3D" id="3.40.50.1000">
    <property type="entry name" value="HAD superfamily/HAD-like"/>
    <property type="match status" value="2"/>
</dbReference>
<dbReference type="InterPro" id="IPR006357">
    <property type="entry name" value="HAD-SF_hydro_IIA"/>
</dbReference>
<dbReference type="PANTHER" id="PTHR19288:SF90">
    <property type="entry name" value="OS08G0542600 PROTEIN"/>
    <property type="match status" value="1"/>
</dbReference>
<dbReference type="Proteomes" id="UP000555756">
    <property type="component" value="Unassembled WGS sequence"/>
</dbReference>
<dbReference type="RefSeq" id="WP_183119408.1">
    <property type="nucleotide sequence ID" value="NZ_JABEQF010000006.1"/>
</dbReference>
<dbReference type="EMBL" id="JABEQF010000006">
    <property type="protein sequence ID" value="MBB2190265.1"/>
    <property type="molecule type" value="Genomic_DNA"/>
</dbReference>
<dbReference type="InterPro" id="IPR023214">
    <property type="entry name" value="HAD_sf"/>
</dbReference>
<protein>
    <submittedName>
        <fullName evidence="1">TIGR01459 family HAD-type hydrolase</fullName>
    </submittedName>
</protein>